<dbReference type="PANTHER" id="PTHR23164">
    <property type="entry name" value="EARLY ENDOSOME ANTIGEN 1"/>
    <property type="match status" value="1"/>
</dbReference>
<accession>A0ABQ0L091</accession>
<dbReference type="EMBL" id="DF839856">
    <property type="protein sequence ID" value="GAT44586.1"/>
    <property type="molecule type" value="Genomic_DNA"/>
</dbReference>
<gene>
    <name evidence="7" type="ORF">MCHLO_02201</name>
</gene>
<dbReference type="InterPro" id="IPR011011">
    <property type="entry name" value="Znf_FYVE_PHD"/>
</dbReference>
<feature type="region of interest" description="Disordered" evidence="5">
    <location>
        <begin position="1"/>
        <end position="23"/>
    </location>
</feature>
<dbReference type="Pfam" id="PF01363">
    <property type="entry name" value="FYVE"/>
    <property type="match status" value="1"/>
</dbReference>
<evidence type="ECO:0000259" key="6">
    <source>
        <dbReference type="PROSITE" id="PS50178"/>
    </source>
</evidence>
<dbReference type="InterPro" id="IPR000306">
    <property type="entry name" value="Znf_FYVE"/>
</dbReference>
<dbReference type="InterPro" id="IPR017455">
    <property type="entry name" value="Znf_FYVE-rel"/>
</dbReference>
<evidence type="ECO:0000256" key="3">
    <source>
        <dbReference type="ARBA" id="ARBA00022833"/>
    </source>
</evidence>
<dbReference type="PROSITE" id="PS50178">
    <property type="entry name" value="ZF_FYVE"/>
    <property type="match status" value="1"/>
</dbReference>
<keyword evidence="1" id="KW-0479">Metal-binding</keyword>
<dbReference type="Proteomes" id="UP000815677">
    <property type="component" value="Unassembled WGS sequence"/>
</dbReference>
<dbReference type="InterPro" id="IPR013083">
    <property type="entry name" value="Znf_RING/FYVE/PHD"/>
</dbReference>
<evidence type="ECO:0000313" key="7">
    <source>
        <dbReference type="EMBL" id="GAT44586.1"/>
    </source>
</evidence>
<evidence type="ECO:0000256" key="5">
    <source>
        <dbReference type="SAM" id="MobiDB-lite"/>
    </source>
</evidence>
<keyword evidence="3" id="KW-0862">Zinc</keyword>
<feature type="compositionally biased region" description="Polar residues" evidence="5">
    <location>
        <begin position="226"/>
        <end position="237"/>
    </location>
</feature>
<dbReference type="SMART" id="SM00064">
    <property type="entry name" value="FYVE"/>
    <property type="match status" value="1"/>
</dbReference>
<evidence type="ECO:0000256" key="1">
    <source>
        <dbReference type="ARBA" id="ARBA00022723"/>
    </source>
</evidence>
<dbReference type="PANTHER" id="PTHR23164:SF30">
    <property type="entry name" value="EARLY ENDOSOME ANTIGEN 1"/>
    <property type="match status" value="1"/>
</dbReference>
<evidence type="ECO:0000256" key="4">
    <source>
        <dbReference type="PROSITE-ProRule" id="PRU00091"/>
    </source>
</evidence>
<feature type="region of interest" description="Disordered" evidence="5">
    <location>
        <begin position="194"/>
        <end position="264"/>
    </location>
</feature>
<reference evidence="7" key="1">
    <citation type="submission" date="2014-09" db="EMBL/GenBank/DDBJ databases">
        <title>Genome sequence of the luminous mushroom Mycena chlorophos for searching fungal bioluminescence genes.</title>
        <authorList>
            <person name="Tanaka Y."/>
            <person name="Kasuga D."/>
            <person name="Oba Y."/>
            <person name="Hase S."/>
            <person name="Sato K."/>
            <person name="Oba Y."/>
            <person name="Sakakibara Y."/>
        </authorList>
    </citation>
    <scope>NUCLEOTIDE SEQUENCE</scope>
</reference>
<keyword evidence="8" id="KW-1185">Reference proteome</keyword>
<sequence>MNYSVPRALPPSASDASPSGSPTSSILSVSPSCASLCSTRSTCSDRSLESTSSLVVDITIRPNEHLAILLPRQRWKPDNDAAHCDNFDCRMPFNLVERRHHCRKCGGVFCHQCSNKTTPLLDTTKLGFIHPPRGLPLTVFAGPESPLRSARVCNDCYEQIHGMRPSPPSPIPRPPRRPASIIASPMLLFKSPVISPAPSAPSSPPSRCDSPLAMSITSDVDLGPSLTRSATTHSSFSRPRRTPLVRTSSLPYPGAPSPTGRPEQTFGELAAYPLRRASAVCKATGGGRWSPEPHTPDPGIRLPVIGGKALYELEMEREELDEMKRRSNPVLKHGAFQIRVAHAPVYVPESTSPERICEPLATF</sequence>
<keyword evidence="2 4" id="KW-0863">Zinc-finger</keyword>
<feature type="domain" description="FYVE-type" evidence="6">
    <location>
        <begin position="89"/>
        <end position="161"/>
    </location>
</feature>
<evidence type="ECO:0000313" key="8">
    <source>
        <dbReference type="Proteomes" id="UP000815677"/>
    </source>
</evidence>
<proteinExistence type="predicted"/>
<evidence type="ECO:0000256" key="2">
    <source>
        <dbReference type="ARBA" id="ARBA00022771"/>
    </source>
</evidence>
<name>A0ABQ0L091_MYCCL</name>
<protein>
    <recommendedName>
        <fullName evidence="6">FYVE-type domain-containing protein</fullName>
    </recommendedName>
</protein>
<organism evidence="7 8">
    <name type="scientific">Mycena chlorophos</name>
    <name type="common">Agaric fungus</name>
    <name type="synonym">Agaricus chlorophos</name>
    <dbReference type="NCBI Taxonomy" id="658473"/>
    <lineage>
        <taxon>Eukaryota</taxon>
        <taxon>Fungi</taxon>
        <taxon>Dikarya</taxon>
        <taxon>Basidiomycota</taxon>
        <taxon>Agaricomycotina</taxon>
        <taxon>Agaricomycetes</taxon>
        <taxon>Agaricomycetidae</taxon>
        <taxon>Agaricales</taxon>
        <taxon>Marasmiineae</taxon>
        <taxon>Mycenaceae</taxon>
        <taxon>Mycena</taxon>
    </lineage>
</organism>
<dbReference type="Gene3D" id="3.30.40.10">
    <property type="entry name" value="Zinc/RING finger domain, C3HC4 (zinc finger)"/>
    <property type="match status" value="1"/>
</dbReference>
<dbReference type="SUPFAM" id="SSF57903">
    <property type="entry name" value="FYVE/PHD zinc finger"/>
    <property type="match status" value="1"/>
</dbReference>